<gene>
    <name evidence="1" type="ORF">FNK824_LOCUS13429</name>
</gene>
<reference evidence="1" key="1">
    <citation type="submission" date="2021-02" db="EMBL/GenBank/DDBJ databases">
        <authorList>
            <person name="Nowell W R."/>
        </authorList>
    </citation>
    <scope>NUCLEOTIDE SEQUENCE</scope>
</reference>
<sequence>NCSILPPCLYYSSSSCIAVNVPLECPRLCVLCDRYEVLKNVYGENNLAPNMLTVKSTRTKIIK</sequence>
<organism evidence="1 2">
    <name type="scientific">Rotaria sordida</name>
    <dbReference type="NCBI Taxonomy" id="392033"/>
    <lineage>
        <taxon>Eukaryota</taxon>
        <taxon>Metazoa</taxon>
        <taxon>Spiralia</taxon>
        <taxon>Gnathifera</taxon>
        <taxon>Rotifera</taxon>
        <taxon>Eurotatoria</taxon>
        <taxon>Bdelloidea</taxon>
        <taxon>Philodinida</taxon>
        <taxon>Philodinidae</taxon>
        <taxon>Rotaria</taxon>
    </lineage>
</organism>
<dbReference type="Proteomes" id="UP000663874">
    <property type="component" value="Unassembled WGS sequence"/>
</dbReference>
<name>A0A819A2Z5_9BILA</name>
<protein>
    <submittedName>
        <fullName evidence="1">Uncharacterized protein</fullName>
    </submittedName>
</protein>
<dbReference type="EMBL" id="CAJOBE010001760">
    <property type="protein sequence ID" value="CAF3772261.1"/>
    <property type="molecule type" value="Genomic_DNA"/>
</dbReference>
<evidence type="ECO:0000313" key="2">
    <source>
        <dbReference type="Proteomes" id="UP000663874"/>
    </source>
</evidence>
<feature type="non-terminal residue" evidence="1">
    <location>
        <position position="1"/>
    </location>
</feature>
<evidence type="ECO:0000313" key="1">
    <source>
        <dbReference type="EMBL" id="CAF3772261.1"/>
    </source>
</evidence>
<dbReference type="AlphaFoldDB" id="A0A819A2Z5"/>
<proteinExistence type="predicted"/>
<comment type="caution">
    <text evidence="1">The sequence shown here is derived from an EMBL/GenBank/DDBJ whole genome shotgun (WGS) entry which is preliminary data.</text>
</comment>
<accession>A0A819A2Z5</accession>